<accession>A0AAD1RN83</accession>
<dbReference type="PANTHER" id="PTHR12546:SF34">
    <property type="entry name" value="FER-1-LIKE PROTEIN 5"/>
    <property type="match status" value="1"/>
</dbReference>
<dbReference type="InterPro" id="IPR035892">
    <property type="entry name" value="C2_domain_sf"/>
</dbReference>
<dbReference type="SMART" id="SM00694">
    <property type="entry name" value="DysFC"/>
    <property type="match status" value="2"/>
</dbReference>
<keyword evidence="8" id="KW-1185">Reference proteome</keyword>
<dbReference type="InterPro" id="IPR000008">
    <property type="entry name" value="C2_dom"/>
</dbReference>
<keyword evidence="3" id="KW-0677">Repeat</keyword>
<reference evidence="7" key="1">
    <citation type="submission" date="2022-03" db="EMBL/GenBank/DDBJ databases">
        <authorList>
            <person name="Alioto T."/>
            <person name="Alioto T."/>
            <person name="Gomez Garrido J."/>
        </authorList>
    </citation>
    <scope>NUCLEOTIDE SEQUENCE</scope>
</reference>
<dbReference type="SMART" id="SM00693">
    <property type="entry name" value="DysFN"/>
    <property type="match status" value="2"/>
</dbReference>
<evidence type="ECO:0000313" key="7">
    <source>
        <dbReference type="EMBL" id="CAH2274837.1"/>
    </source>
</evidence>
<dbReference type="PROSITE" id="PS50004">
    <property type="entry name" value="C2"/>
    <property type="match status" value="2"/>
</dbReference>
<evidence type="ECO:0000313" key="8">
    <source>
        <dbReference type="Proteomes" id="UP001295444"/>
    </source>
</evidence>
<evidence type="ECO:0000256" key="3">
    <source>
        <dbReference type="ARBA" id="ARBA00022737"/>
    </source>
</evidence>
<dbReference type="Gene3D" id="2.60.40.150">
    <property type="entry name" value="C2 domain"/>
    <property type="match status" value="2"/>
</dbReference>
<organism evidence="7 8">
    <name type="scientific">Pelobates cultripes</name>
    <name type="common">Western spadefoot toad</name>
    <dbReference type="NCBI Taxonomy" id="61616"/>
    <lineage>
        <taxon>Eukaryota</taxon>
        <taxon>Metazoa</taxon>
        <taxon>Chordata</taxon>
        <taxon>Craniata</taxon>
        <taxon>Vertebrata</taxon>
        <taxon>Euteleostomi</taxon>
        <taxon>Amphibia</taxon>
        <taxon>Batrachia</taxon>
        <taxon>Anura</taxon>
        <taxon>Pelobatoidea</taxon>
        <taxon>Pelobatidae</taxon>
        <taxon>Pelobates</taxon>
    </lineage>
</organism>
<keyword evidence="5" id="KW-0472">Membrane</keyword>
<dbReference type="SUPFAM" id="SSF49562">
    <property type="entry name" value="C2 domain (Calcium/lipid-binding domain, CaLB)"/>
    <property type="match status" value="3"/>
</dbReference>
<dbReference type="GO" id="GO:0061025">
    <property type="term" value="P:membrane fusion"/>
    <property type="evidence" value="ECO:0007669"/>
    <property type="project" value="TreeGrafter"/>
</dbReference>
<dbReference type="CDD" id="cd04017">
    <property type="entry name" value="C2D_Ferlin"/>
    <property type="match status" value="1"/>
</dbReference>
<dbReference type="InterPro" id="IPR037724">
    <property type="entry name" value="C2E_Ferlin"/>
</dbReference>
<dbReference type="CDD" id="cd04037">
    <property type="entry name" value="C2E_Ferlin"/>
    <property type="match status" value="1"/>
</dbReference>
<evidence type="ECO:0000256" key="1">
    <source>
        <dbReference type="ARBA" id="ARBA00004167"/>
    </source>
</evidence>
<dbReference type="GO" id="GO:0016020">
    <property type="term" value="C:membrane"/>
    <property type="evidence" value="ECO:0007669"/>
    <property type="project" value="UniProtKB-SubCell"/>
</dbReference>
<sequence>MNYEEQQTVQNANLSIAPRFSNPVIANPAPPPEYEIQTKSFGSWSAKLLGSHPAYSDVTGKLRIPRDKIQPPVGWAWNGDWNLVPQQSQVYTDFICDQFFNILVRFYCKNRRSLFLRDRFRIDNMNTSASGEKCPSKEEMVCPQGWHYVEEWRVVHNKATDHQGWKYSIDPLASGTPKSWSAAEKAFHTNRHRQWQRIRQRDQPSVTIAEPDTWEYGSGIELKFHLTQKSTDTFRRRCWRRTMIPQEELGVLSIFLLEGSMELDIDKKKSSKSNRTKNEFKGVLRQNTPLIYCLCQGPIYYQLRCYIFQARHLFSDSSKSPDLYIQVAFLHVSQRTEIQPCTLTPFWDQTLVFSGIQLYDDQQSVVRETPYITIELLDNSHIVTGNQGKGKFLGWNLCYPVVCLDVSTRVPPSLEWHKLRKGRRSCGEVLAAFELLLDETDGKLDSIATPSCKDNGNLMVPNEVRPVLMLMMLEILAWGLRALKYVPLLNMHSPSLLIECGGQSVQTSPIHDITKNPNFPHPFLRMILARNEGHLKIIILKIFDNRPFGYTKETILCLLQEFCPYLTTLVVVSAENMSESKVSEVTESQASKQQTDLQELNIFGVERTLRRRRSENEYDWWSKYEVINRVFCDENVLNQIYDTELESIPEFHGLQDFCQTFQLCHGRSVGETIENDNLQVVGEVKASFRIYPLPENTELLMPPAQFYDIPDNSPQECLLRIYIVRGLDLSPRDRNGLCDPYVQISVGKRKMDNRENYIPCTLNPVFGKLFELNCIIPLEKDLKVCVFDYDIMSDDDKIGETYIDLENRLLSRFGAKCGLPQTYSV</sequence>
<feature type="domain" description="C2" evidence="6">
    <location>
        <begin position="285"/>
        <end position="417"/>
    </location>
</feature>
<protein>
    <submittedName>
        <fullName evidence="7">Myoferlin isoform X2</fullName>
    </submittedName>
</protein>
<dbReference type="InterPro" id="IPR006614">
    <property type="entry name" value="Peroxin/Ferlin"/>
</dbReference>
<evidence type="ECO:0000256" key="5">
    <source>
        <dbReference type="ARBA" id="ARBA00023136"/>
    </source>
</evidence>
<dbReference type="GO" id="GO:0007009">
    <property type="term" value="P:plasma membrane organization"/>
    <property type="evidence" value="ECO:0007669"/>
    <property type="project" value="TreeGrafter"/>
</dbReference>
<dbReference type="AlphaFoldDB" id="A0AAD1RN83"/>
<feature type="domain" description="C2" evidence="6">
    <location>
        <begin position="700"/>
        <end position="818"/>
    </location>
</feature>
<comment type="subcellular location">
    <subcellularLocation>
        <location evidence="1">Membrane</location>
        <topology evidence="1">Single-pass membrane protein</topology>
    </subcellularLocation>
</comment>
<gene>
    <name evidence="7" type="ORF">PECUL_23A039462</name>
</gene>
<dbReference type="Pfam" id="PF00168">
    <property type="entry name" value="C2"/>
    <property type="match status" value="2"/>
</dbReference>
<evidence type="ECO:0000259" key="6">
    <source>
        <dbReference type="PROSITE" id="PS50004"/>
    </source>
</evidence>
<dbReference type="PANTHER" id="PTHR12546">
    <property type="entry name" value="FER-1-LIKE"/>
    <property type="match status" value="1"/>
</dbReference>
<dbReference type="Proteomes" id="UP001295444">
    <property type="component" value="Chromosome 03"/>
</dbReference>
<dbReference type="InterPro" id="IPR037721">
    <property type="entry name" value="Ferlin"/>
</dbReference>
<keyword evidence="4" id="KW-1133">Transmembrane helix</keyword>
<evidence type="ECO:0000256" key="2">
    <source>
        <dbReference type="ARBA" id="ARBA00022692"/>
    </source>
</evidence>
<dbReference type="SMART" id="SM00239">
    <property type="entry name" value="C2"/>
    <property type="match status" value="2"/>
</dbReference>
<proteinExistence type="predicted"/>
<keyword evidence="2" id="KW-0812">Transmembrane</keyword>
<name>A0AAD1RN83_PELCU</name>
<dbReference type="EMBL" id="OW240914">
    <property type="protein sequence ID" value="CAH2274837.1"/>
    <property type="molecule type" value="Genomic_DNA"/>
</dbReference>
<evidence type="ECO:0000256" key="4">
    <source>
        <dbReference type="ARBA" id="ARBA00022989"/>
    </source>
</evidence>
<dbReference type="InterPro" id="IPR037723">
    <property type="entry name" value="C2D_Ferlin"/>
</dbReference>